<sequence>MWLALLLAAFPIPTIDGKAPASAPEQAKWTLPMRFEKVKKFYVEEFKTNADVKLTERTRDGHRELVITTRAPREAWTRAVVTERAVDVSIEVTRVMRLADEEISGTARPLVEFVFTRSPEIDKAVKSIDHTESMRAK</sequence>
<gene>
    <name evidence="1" type="ORF">DI536_23770</name>
</gene>
<proteinExistence type="predicted"/>
<protein>
    <submittedName>
        <fullName evidence="1">Uncharacterized protein</fullName>
    </submittedName>
</protein>
<accession>A0A2W5T0R3</accession>
<dbReference type="EMBL" id="QFQP01000023">
    <property type="protein sequence ID" value="PZR08910.1"/>
    <property type="molecule type" value="Genomic_DNA"/>
</dbReference>
<evidence type="ECO:0000313" key="1">
    <source>
        <dbReference type="EMBL" id="PZR08910.1"/>
    </source>
</evidence>
<name>A0A2W5T0R3_9BACT</name>
<organism evidence="1 2">
    <name type="scientific">Archangium gephyra</name>
    <dbReference type="NCBI Taxonomy" id="48"/>
    <lineage>
        <taxon>Bacteria</taxon>
        <taxon>Pseudomonadati</taxon>
        <taxon>Myxococcota</taxon>
        <taxon>Myxococcia</taxon>
        <taxon>Myxococcales</taxon>
        <taxon>Cystobacterineae</taxon>
        <taxon>Archangiaceae</taxon>
        <taxon>Archangium</taxon>
    </lineage>
</organism>
<evidence type="ECO:0000313" key="2">
    <source>
        <dbReference type="Proteomes" id="UP000249061"/>
    </source>
</evidence>
<dbReference type="AlphaFoldDB" id="A0A2W5T0R3"/>
<dbReference type="Proteomes" id="UP000249061">
    <property type="component" value="Unassembled WGS sequence"/>
</dbReference>
<reference evidence="1 2" key="1">
    <citation type="submission" date="2017-08" db="EMBL/GenBank/DDBJ databases">
        <title>Infants hospitalized years apart are colonized by the same room-sourced microbial strains.</title>
        <authorList>
            <person name="Brooks B."/>
            <person name="Olm M.R."/>
            <person name="Firek B.A."/>
            <person name="Baker R."/>
            <person name="Thomas B.C."/>
            <person name="Morowitz M.J."/>
            <person name="Banfield J.F."/>
        </authorList>
    </citation>
    <scope>NUCLEOTIDE SEQUENCE [LARGE SCALE GENOMIC DNA]</scope>
    <source>
        <strain evidence="1">S2_003_000_R2_14</strain>
    </source>
</reference>
<comment type="caution">
    <text evidence="1">The sequence shown here is derived from an EMBL/GenBank/DDBJ whole genome shotgun (WGS) entry which is preliminary data.</text>
</comment>